<name>A0AAD4S7M4_9MAGN</name>
<evidence type="ECO:0000313" key="4">
    <source>
        <dbReference type="Proteomes" id="UP001202328"/>
    </source>
</evidence>
<evidence type="ECO:0000256" key="1">
    <source>
        <dbReference type="SAM" id="MobiDB-lite"/>
    </source>
</evidence>
<sequence length="258" mass="29151">MLRVLGSEEIDILIDFKFGHWRKTISAGVFQECYICASFKDSVMNSESRYGDLVNVKPTMGINEGKRRAEIVEWLHEMVPDSRLPLEASEEDLREYLINGAVFDSILNRLSLESVDEVDNSNFSSESHLESVSRFLEAVYEMGLPKFEVQDLEQGSMKPVLECLWAVKEKFSLTPGEVTRSSSIRSPNNGRRSWSLSGAEFDGSLDISPPGHSSLVSTDERRKNTQDSKFKRVLRSHVASEPSAALIHHVGHKFHEVF</sequence>
<feature type="region of interest" description="Disordered" evidence="1">
    <location>
        <begin position="202"/>
        <end position="227"/>
    </location>
</feature>
<evidence type="ECO:0000313" key="3">
    <source>
        <dbReference type="EMBL" id="KAI3873458.1"/>
    </source>
</evidence>
<dbReference type="Gene3D" id="1.10.418.10">
    <property type="entry name" value="Calponin-like domain"/>
    <property type="match status" value="1"/>
</dbReference>
<reference evidence="3" key="1">
    <citation type="submission" date="2022-04" db="EMBL/GenBank/DDBJ databases">
        <title>A functionally conserved STORR gene fusion in Papaver species that diverged 16.8 million years ago.</title>
        <authorList>
            <person name="Catania T."/>
        </authorList>
    </citation>
    <scope>NUCLEOTIDE SEQUENCE</scope>
    <source>
        <strain evidence="3">S-188037</strain>
    </source>
</reference>
<accession>A0AAD4S7M4</accession>
<dbReference type="PROSITE" id="PS50021">
    <property type="entry name" value="CH"/>
    <property type="match status" value="1"/>
</dbReference>
<dbReference type="InterPro" id="IPR036872">
    <property type="entry name" value="CH_dom_sf"/>
</dbReference>
<protein>
    <recommendedName>
        <fullName evidence="2">Calponin-homology (CH) domain-containing protein</fullName>
    </recommendedName>
</protein>
<dbReference type="InterPro" id="IPR001715">
    <property type="entry name" value="CH_dom"/>
</dbReference>
<evidence type="ECO:0000259" key="2">
    <source>
        <dbReference type="PROSITE" id="PS50021"/>
    </source>
</evidence>
<organism evidence="3 4">
    <name type="scientific">Papaver atlanticum</name>
    <dbReference type="NCBI Taxonomy" id="357466"/>
    <lineage>
        <taxon>Eukaryota</taxon>
        <taxon>Viridiplantae</taxon>
        <taxon>Streptophyta</taxon>
        <taxon>Embryophyta</taxon>
        <taxon>Tracheophyta</taxon>
        <taxon>Spermatophyta</taxon>
        <taxon>Magnoliopsida</taxon>
        <taxon>Ranunculales</taxon>
        <taxon>Papaveraceae</taxon>
        <taxon>Papaveroideae</taxon>
        <taxon>Papaver</taxon>
    </lineage>
</organism>
<dbReference type="Pfam" id="PF00307">
    <property type="entry name" value="CH"/>
    <property type="match status" value="1"/>
</dbReference>
<keyword evidence="4" id="KW-1185">Reference proteome</keyword>
<dbReference type="EMBL" id="JAJJMB010012776">
    <property type="protein sequence ID" value="KAI3873458.1"/>
    <property type="molecule type" value="Genomic_DNA"/>
</dbReference>
<feature type="compositionally biased region" description="Basic and acidic residues" evidence="1">
    <location>
        <begin position="218"/>
        <end position="227"/>
    </location>
</feature>
<comment type="caution">
    <text evidence="3">The sequence shown here is derived from an EMBL/GenBank/DDBJ whole genome shotgun (WGS) entry which is preliminary data.</text>
</comment>
<dbReference type="AlphaFoldDB" id="A0AAD4S7M4"/>
<dbReference type="SUPFAM" id="SSF47576">
    <property type="entry name" value="Calponin-homology domain, CH-domain"/>
    <property type="match status" value="1"/>
</dbReference>
<dbReference type="Proteomes" id="UP001202328">
    <property type="component" value="Unassembled WGS sequence"/>
</dbReference>
<gene>
    <name evidence="3" type="ORF">MKW98_008110</name>
</gene>
<feature type="domain" description="Calponin-homology (CH)" evidence="2">
    <location>
        <begin position="65"/>
        <end position="172"/>
    </location>
</feature>
<proteinExistence type="predicted"/>